<organism evidence="9 10">
    <name type="scientific">Flagellimonas olearia</name>
    <dbReference type="NCBI Taxonomy" id="552546"/>
    <lineage>
        <taxon>Bacteria</taxon>
        <taxon>Pseudomonadati</taxon>
        <taxon>Bacteroidota</taxon>
        <taxon>Flavobacteriia</taxon>
        <taxon>Flavobacteriales</taxon>
        <taxon>Flavobacteriaceae</taxon>
        <taxon>Flagellimonas</taxon>
    </lineage>
</organism>
<dbReference type="Pfam" id="PF00474">
    <property type="entry name" value="SSF"/>
    <property type="match status" value="1"/>
</dbReference>
<evidence type="ECO:0000313" key="8">
    <source>
        <dbReference type="EMBL" id="KAB7528881.1"/>
    </source>
</evidence>
<accession>A0A444VJ50</accession>
<dbReference type="EMBL" id="WELG01000002">
    <property type="protein sequence ID" value="KAB7528881.1"/>
    <property type="molecule type" value="Genomic_DNA"/>
</dbReference>
<feature type="transmembrane region" description="Helical" evidence="7">
    <location>
        <begin position="329"/>
        <end position="358"/>
    </location>
</feature>
<dbReference type="GO" id="GO:0005886">
    <property type="term" value="C:plasma membrane"/>
    <property type="evidence" value="ECO:0007669"/>
    <property type="project" value="TreeGrafter"/>
</dbReference>
<evidence type="ECO:0000256" key="3">
    <source>
        <dbReference type="ARBA" id="ARBA00022692"/>
    </source>
</evidence>
<evidence type="ECO:0000256" key="1">
    <source>
        <dbReference type="ARBA" id="ARBA00004141"/>
    </source>
</evidence>
<dbReference type="InterPro" id="IPR001734">
    <property type="entry name" value="Na/solute_symporter"/>
</dbReference>
<feature type="transmembrane region" description="Helical" evidence="7">
    <location>
        <begin position="81"/>
        <end position="100"/>
    </location>
</feature>
<dbReference type="EMBL" id="JJMP01000008">
    <property type="protein sequence ID" value="RYC50789.1"/>
    <property type="molecule type" value="Genomic_DNA"/>
</dbReference>
<dbReference type="Gene3D" id="1.20.1730.10">
    <property type="entry name" value="Sodium/glucose cotransporter"/>
    <property type="match status" value="1"/>
</dbReference>
<keyword evidence="3 7" id="KW-0812">Transmembrane</keyword>
<proteinExistence type="inferred from homology"/>
<gene>
    <name evidence="9" type="ORF">DN53_16870</name>
    <name evidence="8" type="ORF">F8C76_13610</name>
</gene>
<comment type="subcellular location">
    <subcellularLocation>
        <location evidence="1">Membrane</location>
        <topology evidence="1">Multi-pass membrane protein</topology>
    </subcellularLocation>
</comment>
<evidence type="ECO:0000256" key="7">
    <source>
        <dbReference type="SAM" id="Phobius"/>
    </source>
</evidence>
<evidence type="ECO:0000313" key="10">
    <source>
        <dbReference type="Proteomes" id="UP000290261"/>
    </source>
</evidence>
<dbReference type="Proteomes" id="UP000290261">
    <property type="component" value="Unassembled WGS sequence"/>
</dbReference>
<dbReference type="GO" id="GO:0005412">
    <property type="term" value="F:D-glucose:sodium symporter activity"/>
    <property type="evidence" value="ECO:0007669"/>
    <property type="project" value="TreeGrafter"/>
</dbReference>
<dbReference type="PANTHER" id="PTHR11819:SF195">
    <property type="entry name" value="SODIUM_GLUCOSE COTRANSPORTER 4"/>
    <property type="match status" value="1"/>
</dbReference>
<evidence type="ECO:0000256" key="6">
    <source>
        <dbReference type="RuleBase" id="RU362091"/>
    </source>
</evidence>
<dbReference type="AlphaFoldDB" id="A0A444VJ50"/>
<dbReference type="PANTHER" id="PTHR11819">
    <property type="entry name" value="SOLUTE CARRIER FAMILY 5"/>
    <property type="match status" value="1"/>
</dbReference>
<dbReference type="NCBIfam" id="TIGR00813">
    <property type="entry name" value="sss"/>
    <property type="match status" value="1"/>
</dbReference>
<feature type="transmembrane region" description="Helical" evidence="7">
    <location>
        <begin position="432"/>
        <end position="454"/>
    </location>
</feature>
<dbReference type="InterPro" id="IPR038377">
    <property type="entry name" value="Na/Glc_symporter_sf"/>
</dbReference>
<feature type="transmembrane region" description="Helical" evidence="7">
    <location>
        <begin position="529"/>
        <end position="548"/>
    </location>
</feature>
<feature type="transmembrane region" description="Helical" evidence="7">
    <location>
        <begin position="121"/>
        <end position="147"/>
    </location>
</feature>
<feature type="transmembrane region" description="Helical" evidence="7">
    <location>
        <begin position="41"/>
        <end position="61"/>
    </location>
</feature>
<evidence type="ECO:0000313" key="11">
    <source>
        <dbReference type="Proteomes" id="UP000429785"/>
    </source>
</evidence>
<dbReference type="PROSITE" id="PS50283">
    <property type="entry name" value="NA_SOLUT_SYMP_3"/>
    <property type="match status" value="1"/>
</dbReference>
<feature type="transmembrane region" description="Helical" evidence="7">
    <location>
        <begin position="403"/>
        <end position="425"/>
    </location>
</feature>
<keyword evidence="4 7" id="KW-1133">Transmembrane helix</keyword>
<comment type="caution">
    <text evidence="9">The sequence shown here is derived from an EMBL/GenBank/DDBJ whole genome shotgun (WGS) entry which is preliminary data.</text>
</comment>
<dbReference type="CDD" id="cd10329">
    <property type="entry name" value="SLC5sbd_SGLT1-like"/>
    <property type="match status" value="1"/>
</dbReference>
<protein>
    <submittedName>
        <fullName evidence="9">Na+/glucose cotransporter</fullName>
    </submittedName>
    <submittedName>
        <fullName evidence="8">Sodium/solute symporter</fullName>
    </submittedName>
</protein>
<evidence type="ECO:0000256" key="2">
    <source>
        <dbReference type="ARBA" id="ARBA00006434"/>
    </source>
</evidence>
<evidence type="ECO:0000256" key="5">
    <source>
        <dbReference type="ARBA" id="ARBA00023136"/>
    </source>
</evidence>
<feature type="transmembrane region" description="Helical" evidence="7">
    <location>
        <begin position="184"/>
        <end position="201"/>
    </location>
</feature>
<feature type="transmembrane region" description="Helical" evidence="7">
    <location>
        <begin position="12"/>
        <end position="29"/>
    </location>
</feature>
<evidence type="ECO:0000256" key="4">
    <source>
        <dbReference type="ARBA" id="ARBA00022989"/>
    </source>
</evidence>
<name>A0A444VJ50_9FLAO</name>
<evidence type="ECO:0000313" key="9">
    <source>
        <dbReference type="EMBL" id="RYC50789.1"/>
    </source>
</evidence>
<feature type="transmembrane region" description="Helical" evidence="7">
    <location>
        <begin position="153"/>
        <end position="172"/>
    </location>
</feature>
<comment type="similarity">
    <text evidence="2 6">Belongs to the sodium:solute symporter (SSF) (TC 2.A.21) family.</text>
</comment>
<reference evidence="8 11" key="2">
    <citation type="submission" date="2019-10" db="EMBL/GenBank/DDBJ databases">
        <title>Muricauda olearia CL-SS4 JCM15563 genome.</title>
        <authorList>
            <person name="Liu L."/>
        </authorList>
    </citation>
    <scope>NUCLEOTIDE SEQUENCE [LARGE SCALE GENOMIC DNA]</scope>
    <source>
        <strain evidence="8 11">CL-SS4</strain>
    </source>
</reference>
<dbReference type="OrthoDB" id="9814523at2"/>
<feature type="transmembrane region" description="Helical" evidence="7">
    <location>
        <begin position="370"/>
        <end position="391"/>
    </location>
</feature>
<feature type="transmembrane region" description="Helical" evidence="7">
    <location>
        <begin position="233"/>
        <end position="251"/>
    </location>
</feature>
<feature type="transmembrane region" description="Helical" evidence="7">
    <location>
        <begin position="272"/>
        <end position="299"/>
    </location>
</feature>
<keyword evidence="10" id="KW-1185">Reference proteome</keyword>
<reference evidence="9 10" key="1">
    <citation type="submission" date="2014-04" db="EMBL/GenBank/DDBJ databases">
        <title>Whole genome of Muricauda olearia.</title>
        <authorList>
            <person name="Zhang X.-H."/>
            <person name="Tang K."/>
        </authorList>
    </citation>
    <scope>NUCLEOTIDE SEQUENCE [LARGE SCALE GENOMIC DNA]</scope>
    <source>
        <strain evidence="9 10">Th120</strain>
    </source>
</reference>
<dbReference type="Proteomes" id="UP000429785">
    <property type="component" value="Unassembled WGS sequence"/>
</dbReference>
<sequence>MESVLERPDWIVLGIYFLALIGVAVWVVAQKNKNTEDYFLAGRNVGWFVIGASIFASNIGSEHVVGLAGTGFESGTPMAHYELHAWIVLLLGWLFLPFYIRSGAFTMPEFLEKRFDSRSRWFLSIFSLVAYVLTKVSVTIYAGGIVVSELLGIPFWYGAIGVVVFTGIYTVVGGMKAVIYTETLQTVILILGSLIITYLGLQEVGGWGQLRETVTSVSPDHFNMWRPMSDPDFPWTGLLIGGTIVGIWYWCTDQYIVQRTLAANNIKIGRRGAIFGAYLKLMPILIFLIPGIIAFALTIQNPEVFNVERADRAFPMLVKTLLPVGLKGLVAGGLMAALMSSLASVFNSCSTIFTIDIYKKLRPEKSERELLTIGKIATGIIVVLGIVWIPIMDKIGGGVMYQYLQNVQSYIAPPVTTVFLLGIIWKRVNSKAAITTLLAGLVLLVLRLGSEIYYQPQINSGEEVSGFLFQFATVNFAHMAIFMFIFSVALCIAVTLATAPPNYALIKGLSFGTLTAEDRAATKGSYSTVDVVLSVLLVVIVIAILSYFTG</sequence>
<keyword evidence="5 7" id="KW-0472">Membrane</keyword>
<dbReference type="RefSeq" id="WP_129655102.1">
    <property type="nucleotide sequence ID" value="NZ_ML142912.1"/>
</dbReference>
<feature type="transmembrane region" description="Helical" evidence="7">
    <location>
        <begin position="474"/>
        <end position="497"/>
    </location>
</feature>